<keyword evidence="3" id="KW-1185">Reference proteome</keyword>
<proteinExistence type="predicted"/>
<gene>
    <name evidence="2" type="ORF">BD324DRAFT_624226</name>
</gene>
<dbReference type="Proteomes" id="UP000193218">
    <property type="component" value="Unassembled WGS sequence"/>
</dbReference>
<feature type="compositionally biased region" description="Basic and acidic residues" evidence="1">
    <location>
        <begin position="125"/>
        <end position="134"/>
    </location>
</feature>
<comment type="caution">
    <text evidence="2">The sequence shown here is derived from an EMBL/GenBank/DDBJ whole genome shotgun (WGS) entry which is preliminary data.</text>
</comment>
<dbReference type="EMBL" id="NBSH01000005">
    <property type="protein sequence ID" value="ORX38019.1"/>
    <property type="molecule type" value="Genomic_DNA"/>
</dbReference>
<accession>A0A1Y1UJ71</accession>
<evidence type="ECO:0000313" key="2">
    <source>
        <dbReference type="EMBL" id="ORX38019.1"/>
    </source>
</evidence>
<evidence type="ECO:0000313" key="3">
    <source>
        <dbReference type="Proteomes" id="UP000193218"/>
    </source>
</evidence>
<reference evidence="2 3" key="1">
    <citation type="submission" date="2017-03" db="EMBL/GenBank/DDBJ databases">
        <title>Widespread Adenine N6-methylation of Active Genes in Fungi.</title>
        <authorList>
            <consortium name="DOE Joint Genome Institute"/>
            <person name="Mondo S.J."/>
            <person name="Dannebaum R.O."/>
            <person name="Kuo R.C."/>
            <person name="Louie K.B."/>
            <person name="Bewick A.J."/>
            <person name="Labutti K."/>
            <person name="Haridas S."/>
            <person name="Kuo A."/>
            <person name="Salamov A."/>
            <person name="Ahrendt S.R."/>
            <person name="Lau R."/>
            <person name="Bowen B.P."/>
            <person name="Lipzen A."/>
            <person name="Sullivan W."/>
            <person name="Andreopoulos W.B."/>
            <person name="Clum A."/>
            <person name="Lindquist E."/>
            <person name="Daum C."/>
            <person name="Northen T.R."/>
            <person name="Ramamoorthy G."/>
            <person name="Schmitz R.J."/>
            <person name="Gryganskyi A."/>
            <person name="Culley D."/>
            <person name="Magnuson J."/>
            <person name="James T.Y."/>
            <person name="O'Malley M.A."/>
            <person name="Stajich J.E."/>
            <person name="Spatafora J.W."/>
            <person name="Visel A."/>
            <person name="Grigoriev I.V."/>
        </authorList>
    </citation>
    <scope>NUCLEOTIDE SEQUENCE [LARGE SCALE GENOMIC DNA]</scope>
    <source>
        <strain evidence="2 3">NRRL Y-17943</strain>
    </source>
</reference>
<dbReference type="RefSeq" id="XP_021872006.1">
    <property type="nucleotide sequence ID" value="XM_022015670.1"/>
</dbReference>
<dbReference type="GeneID" id="33557479"/>
<protein>
    <submittedName>
        <fullName evidence="2">Uncharacterized protein</fullName>
    </submittedName>
</protein>
<name>A0A1Y1UJ71_9TREE</name>
<organism evidence="2 3">
    <name type="scientific">Kockovaella imperatae</name>
    <dbReference type="NCBI Taxonomy" id="4999"/>
    <lineage>
        <taxon>Eukaryota</taxon>
        <taxon>Fungi</taxon>
        <taxon>Dikarya</taxon>
        <taxon>Basidiomycota</taxon>
        <taxon>Agaricomycotina</taxon>
        <taxon>Tremellomycetes</taxon>
        <taxon>Tremellales</taxon>
        <taxon>Cuniculitremaceae</taxon>
        <taxon>Kockovaella</taxon>
    </lineage>
</organism>
<dbReference type="AlphaFoldDB" id="A0A1Y1UJ71"/>
<feature type="region of interest" description="Disordered" evidence="1">
    <location>
        <begin position="123"/>
        <end position="143"/>
    </location>
</feature>
<sequence>MRDLDWQRSRCRVRPRKLGLNSKDCTTRSSRILQSIHRIATRYCERSQRARMCSTRDCQRGLVSTCSDQQSTPVNSSETILRYHRLLLRSISVHISITPPSLLVSLDGTCRSVTRRRGDLYPAKEIGRPTDRPTDPSPGFGNVGLRIHIHPR</sequence>
<dbReference type="InParanoid" id="A0A1Y1UJ71"/>
<evidence type="ECO:0000256" key="1">
    <source>
        <dbReference type="SAM" id="MobiDB-lite"/>
    </source>
</evidence>